<dbReference type="PANTHER" id="PTHR24221">
    <property type="entry name" value="ATP-BINDING CASSETTE SUB-FAMILY B"/>
    <property type="match status" value="1"/>
</dbReference>
<dbReference type="PANTHER" id="PTHR24221:SF654">
    <property type="entry name" value="ATP-BINDING CASSETTE SUB-FAMILY B MEMBER 6"/>
    <property type="match status" value="1"/>
</dbReference>
<feature type="domain" description="ABC transporter" evidence="8">
    <location>
        <begin position="331"/>
        <end position="565"/>
    </location>
</feature>
<dbReference type="Pfam" id="PF00664">
    <property type="entry name" value="ABC_membrane"/>
    <property type="match status" value="1"/>
</dbReference>
<dbReference type="InterPro" id="IPR039421">
    <property type="entry name" value="Type_1_exporter"/>
</dbReference>
<feature type="transmembrane region" description="Helical" evidence="7">
    <location>
        <begin position="119"/>
        <end position="140"/>
    </location>
</feature>
<evidence type="ECO:0000259" key="9">
    <source>
        <dbReference type="PROSITE" id="PS50929"/>
    </source>
</evidence>
<dbReference type="Pfam" id="PF00005">
    <property type="entry name" value="ABC_tran"/>
    <property type="match status" value="1"/>
</dbReference>
<dbReference type="Proteomes" id="UP001500483">
    <property type="component" value="Unassembled WGS sequence"/>
</dbReference>
<dbReference type="PROSITE" id="PS50929">
    <property type="entry name" value="ABC_TM1F"/>
    <property type="match status" value="1"/>
</dbReference>
<keyword evidence="5 7" id="KW-1133">Transmembrane helix</keyword>
<evidence type="ECO:0000259" key="8">
    <source>
        <dbReference type="PROSITE" id="PS50893"/>
    </source>
</evidence>
<dbReference type="RefSeq" id="WP_344926640.1">
    <property type="nucleotide sequence ID" value="NZ_BAAAYK010000038.1"/>
</dbReference>
<dbReference type="InterPro" id="IPR003439">
    <property type="entry name" value="ABC_transporter-like_ATP-bd"/>
</dbReference>
<feature type="domain" description="ABC transmembrane type-1" evidence="9">
    <location>
        <begin position="21"/>
        <end position="299"/>
    </location>
</feature>
<feature type="transmembrane region" description="Helical" evidence="7">
    <location>
        <begin position="241"/>
        <end position="268"/>
    </location>
</feature>
<proteinExistence type="predicted"/>
<feature type="transmembrane region" description="Helical" evidence="7">
    <location>
        <begin position="146"/>
        <end position="170"/>
    </location>
</feature>
<evidence type="ECO:0000256" key="5">
    <source>
        <dbReference type="ARBA" id="ARBA00022989"/>
    </source>
</evidence>
<dbReference type="InterPro" id="IPR011527">
    <property type="entry name" value="ABC1_TM_dom"/>
</dbReference>
<dbReference type="SMART" id="SM00382">
    <property type="entry name" value="AAA"/>
    <property type="match status" value="1"/>
</dbReference>
<evidence type="ECO:0000256" key="4">
    <source>
        <dbReference type="ARBA" id="ARBA00022840"/>
    </source>
</evidence>
<evidence type="ECO:0000256" key="1">
    <source>
        <dbReference type="ARBA" id="ARBA00004651"/>
    </source>
</evidence>
<name>A0ABP6RQV3_9PSEU</name>
<evidence type="ECO:0000256" key="3">
    <source>
        <dbReference type="ARBA" id="ARBA00022741"/>
    </source>
</evidence>
<evidence type="ECO:0000256" key="2">
    <source>
        <dbReference type="ARBA" id="ARBA00022692"/>
    </source>
</evidence>
<feature type="transmembrane region" description="Helical" evidence="7">
    <location>
        <begin position="21"/>
        <end position="46"/>
    </location>
</feature>
<dbReference type="EMBL" id="BAAAYK010000038">
    <property type="protein sequence ID" value="GAA3357642.1"/>
    <property type="molecule type" value="Genomic_DNA"/>
</dbReference>
<organism evidence="10 11">
    <name type="scientific">Saccharopolyspora gregorii</name>
    <dbReference type="NCBI Taxonomy" id="33914"/>
    <lineage>
        <taxon>Bacteria</taxon>
        <taxon>Bacillati</taxon>
        <taxon>Actinomycetota</taxon>
        <taxon>Actinomycetes</taxon>
        <taxon>Pseudonocardiales</taxon>
        <taxon>Pseudonocardiaceae</taxon>
        <taxon>Saccharopolyspora</taxon>
    </lineage>
</organism>
<keyword evidence="3" id="KW-0547">Nucleotide-binding</keyword>
<keyword evidence="11" id="KW-1185">Reference proteome</keyword>
<dbReference type="InterPro" id="IPR036640">
    <property type="entry name" value="ABC1_TM_sf"/>
</dbReference>
<dbReference type="InterPro" id="IPR027417">
    <property type="entry name" value="P-loop_NTPase"/>
</dbReference>
<dbReference type="Gene3D" id="3.40.50.300">
    <property type="entry name" value="P-loop containing nucleotide triphosphate hydrolases"/>
    <property type="match status" value="1"/>
</dbReference>
<dbReference type="SUPFAM" id="SSF52540">
    <property type="entry name" value="P-loop containing nucleoside triphosphate hydrolases"/>
    <property type="match status" value="1"/>
</dbReference>
<comment type="subcellular location">
    <subcellularLocation>
        <location evidence="1">Cell membrane</location>
        <topology evidence="1">Multi-pass membrane protein</topology>
    </subcellularLocation>
</comment>
<dbReference type="InterPro" id="IPR003593">
    <property type="entry name" value="AAA+_ATPase"/>
</dbReference>
<keyword evidence="4 10" id="KW-0067">ATP-binding</keyword>
<dbReference type="GO" id="GO:0005524">
    <property type="term" value="F:ATP binding"/>
    <property type="evidence" value="ECO:0007669"/>
    <property type="project" value="UniProtKB-KW"/>
</dbReference>
<gene>
    <name evidence="10" type="ORF">GCM10020366_26520</name>
</gene>
<evidence type="ECO:0000256" key="6">
    <source>
        <dbReference type="ARBA" id="ARBA00023136"/>
    </source>
</evidence>
<dbReference type="InterPro" id="IPR017871">
    <property type="entry name" value="ABC_transporter-like_CS"/>
</dbReference>
<protein>
    <submittedName>
        <fullName evidence="10">ABC transporter ATP-binding protein</fullName>
    </submittedName>
</protein>
<evidence type="ECO:0000313" key="11">
    <source>
        <dbReference type="Proteomes" id="UP001500483"/>
    </source>
</evidence>
<dbReference type="Gene3D" id="1.20.1560.10">
    <property type="entry name" value="ABC transporter type 1, transmembrane domain"/>
    <property type="match status" value="1"/>
</dbReference>
<dbReference type="PROSITE" id="PS50893">
    <property type="entry name" value="ABC_TRANSPORTER_2"/>
    <property type="match status" value="1"/>
</dbReference>
<keyword evidence="2 7" id="KW-0812">Transmembrane</keyword>
<evidence type="ECO:0000313" key="10">
    <source>
        <dbReference type="EMBL" id="GAA3357642.1"/>
    </source>
</evidence>
<reference evidence="11" key="1">
    <citation type="journal article" date="2019" name="Int. J. Syst. Evol. Microbiol.">
        <title>The Global Catalogue of Microorganisms (GCM) 10K type strain sequencing project: providing services to taxonomists for standard genome sequencing and annotation.</title>
        <authorList>
            <consortium name="The Broad Institute Genomics Platform"/>
            <consortium name="The Broad Institute Genome Sequencing Center for Infectious Disease"/>
            <person name="Wu L."/>
            <person name="Ma J."/>
        </authorList>
    </citation>
    <scope>NUCLEOTIDE SEQUENCE [LARGE SCALE GENOMIC DNA]</scope>
    <source>
        <strain evidence="11">JCM 9687</strain>
    </source>
</reference>
<evidence type="ECO:0000256" key="7">
    <source>
        <dbReference type="SAM" id="Phobius"/>
    </source>
</evidence>
<feature type="transmembrane region" description="Helical" evidence="7">
    <location>
        <begin position="52"/>
        <end position="72"/>
    </location>
</feature>
<comment type="caution">
    <text evidence="10">The sequence shown here is derived from an EMBL/GenBank/DDBJ whole genome shotgun (WGS) entry which is preliminary data.</text>
</comment>
<accession>A0ABP6RQV3</accession>
<dbReference type="SUPFAM" id="SSF90123">
    <property type="entry name" value="ABC transporter transmembrane region"/>
    <property type="match status" value="1"/>
</dbReference>
<dbReference type="PROSITE" id="PS00211">
    <property type="entry name" value="ABC_TRANSPORTER_1"/>
    <property type="match status" value="1"/>
</dbReference>
<keyword evidence="6 7" id="KW-0472">Membrane</keyword>
<sequence>MIRHLATILGPQHRGALRSYLAWLVGYAVLEGLAMAFLVPVLGAVLSGDTGAAWRWLGALAVAVLATCVARYQQAMQGFRLALVTLGTLHRRLGDHVASLPLGWFSSEKVGRLSRSATGGTFMVTNVFAHLLTPVVSGVVTPATVAVAMLVLDWRLGLVMVLAAPLLYLTHRWSAHWIGRSEQQRDAADALAGNRVVEFARNQQTLRAFGRGAEGYAPLEEAIDGRGRAAGRMLTETMPRLLASGLAVQLSFAALVAVGVALVLGSAIEPVTLVALLALAARFVGPLTEVAGLSGMVRMAGNDLRRLAEIFDEEPLAEPAAAAEVTRPGEIEFDAVRFGYDPANPVLRDVSLRVPPRTMTAVVGASGSGKTTITRLIMRFFDVDSGVVRVGGADVRELGTAGLAEQVSLVMQDVYLFDDTLEANIRIGRPAATDEELREAARLAGVHEIVERLPQGWATPVGEGGASLSGGERQRVSVARAVLKGAPIVLLDEATAALDPENERYVQDALRSLMRTSTLVVIAHKLPTVVAADQILVLDDGRIAERGTHEELLAADGRYAEFWNRRTRSRGWRLVSAEQDR</sequence>